<proteinExistence type="predicted"/>
<evidence type="ECO:0000313" key="1">
    <source>
        <dbReference type="EMBL" id="OGZ34776.1"/>
    </source>
</evidence>
<sequence>MIFFKSENLIWTQHSLAKLRQYQLSASRVLRILRHPDRKEIGIVPKTEACMQKSGSKKHPYEIWVMYQLRQKAKQTPKPKLQITNKMNEVTIISAWRYPGVSPIHEPPPIPEEVWEELRK</sequence>
<dbReference type="EMBL" id="MHMV01000010">
    <property type="protein sequence ID" value="OGZ34776.1"/>
    <property type="molecule type" value="Genomic_DNA"/>
</dbReference>
<accession>A0A1G2F9M6</accession>
<evidence type="ECO:0000313" key="2">
    <source>
        <dbReference type="Proteomes" id="UP000177725"/>
    </source>
</evidence>
<comment type="caution">
    <text evidence="1">The sequence shown here is derived from an EMBL/GenBank/DDBJ whole genome shotgun (WGS) entry which is preliminary data.</text>
</comment>
<organism evidence="1 2">
    <name type="scientific">Candidatus Portnoybacteria bacterium RBG_13_41_18</name>
    <dbReference type="NCBI Taxonomy" id="1801991"/>
    <lineage>
        <taxon>Bacteria</taxon>
        <taxon>Candidatus Portnoyibacteriota</taxon>
    </lineage>
</organism>
<protein>
    <submittedName>
        <fullName evidence="1">Uncharacterized protein</fullName>
    </submittedName>
</protein>
<name>A0A1G2F9M6_9BACT</name>
<dbReference type="Proteomes" id="UP000177725">
    <property type="component" value="Unassembled WGS sequence"/>
</dbReference>
<reference evidence="1 2" key="1">
    <citation type="journal article" date="2016" name="Nat. Commun.">
        <title>Thousands of microbial genomes shed light on interconnected biogeochemical processes in an aquifer system.</title>
        <authorList>
            <person name="Anantharaman K."/>
            <person name="Brown C.T."/>
            <person name="Hug L.A."/>
            <person name="Sharon I."/>
            <person name="Castelle C.J."/>
            <person name="Probst A.J."/>
            <person name="Thomas B.C."/>
            <person name="Singh A."/>
            <person name="Wilkins M.J."/>
            <person name="Karaoz U."/>
            <person name="Brodie E.L."/>
            <person name="Williams K.H."/>
            <person name="Hubbard S.S."/>
            <person name="Banfield J.F."/>
        </authorList>
    </citation>
    <scope>NUCLEOTIDE SEQUENCE [LARGE SCALE GENOMIC DNA]</scope>
</reference>
<dbReference type="AlphaFoldDB" id="A0A1G2F9M6"/>
<gene>
    <name evidence="1" type="ORF">A2174_00325</name>
</gene>